<keyword evidence="2" id="KW-1185">Reference proteome</keyword>
<dbReference type="SUPFAM" id="SSF54427">
    <property type="entry name" value="NTF2-like"/>
    <property type="match status" value="1"/>
</dbReference>
<dbReference type="EMBL" id="BAABFB010000029">
    <property type="protein sequence ID" value="GAA4476291.1"/>
    <property type="molecule type" value="Genomic_DNA"/>
</dbReference>
<dbReference type="Gene3D" id="3.10.450.50">
    <property type="match status" value="1"/>
</dbReference>
<dbReference type="Proteomes" id="UP001501183">
    <property type="component" value="Unassembled WGS sequence"/>
</dbReference>
<dbReference type="InterPro" id="IPR032710">
    <property type="entry name" value="NTF2-like_dom_sf"/>
</dbReference>
<evidence type="ECO:0008006" key="3">
    <source>
        <dbReference type="Google" id="ProtNLM"/>
    </source>
</evidence>
<name>A0ABP8NZT0_9NOCA</name>
<reference evidence="2" key="1">
    <citation type="journal article" date="2019" name="Int. J. Syst. Evol. Microbiol.">
        <title>The Global Catalogue of Microorganisms (GCM) 10K type strain sequencing project: providing services to taxonomists for standard genome sequencing and annotation.</title>
        <authorList>
            <consortium name="The Broad Institute Genomics Platform"/>
            <consortium name="The Broad Institute Genome Sequencing Center for Infectious Disease"/>
            <person name="Wu L."/>
            <person name="Ma J."/>
        </authorList>
    </citation>
    <scope>NUCLEOTIDE SEQUENCE [LARGE SCALE GENOMIC DNA]</scope>
    <source>
        <strain evidence="2">JCM 32206</strain>
    </source>
</reference>
<evidence type="ECO:0000313" key="1">
    <source>
        <dbReference type="EMBL" id="GAA4476291.1"/>
    </source>
</evidence>
<protein>
    <recommendedName>
        <fullName evidence="3">SnoaL-like protein</fullName>
    </recommendedName>
</protein>
<organism evidence="1 2">
    <name type="scientific">Rhodococcus olei</name>
    <dbReference type="NCBI Taxonomy" id="2161675"/>
    <lineage>
        <taxon>Bacteria</taxon>
        <taxon>Bacillati</taxon>
        <taxon>Actinomycetota</taxon>
        <taxon>Actinomycetes</taxon>
        <taxon>Mycobacteriales</taxon>
        <taxon>Nocardiaceae</taxon>
        <taxon>Rhodococcus</taxon>
    </lineage>
</organism>
<gene>
    <name evidence="1" type="ORF">GCM10023094_15790</name>
</gene>
<proteinExistence type="predicted"/>
<dbReference type="RefSeq" id="WP_345343371.1">
    <property type="nucleotide sequence ID" value="NZ_BAABFB010000029.1"/>
</dbReference>
<evidence type="ECO:0000313" key="2">
    <source>
        <dbReference type="Proteomes" id="UP001501183"/>
    </source>
</evidence>
<accession>A0ABP8NZT0</accession>
<comment type="caution">
    <text evidence="1">The sequence shown here is derived from an EMBL/GenBank/DDBJ whole genome shotgun (WGS) entry which is preliminary data.</text>
</comment>
<sequence length="255" mass="27346">MTANPTTEDLLTIVRNSPAAVAAHDKRAWLGLFARHHVVEDPVGGRPVLGGLFDARSGRRGDAPLSRFYDTFIAPNDIHFHLEAEDIVQGLHVVRDVTIETRMGGVTARAPMHLRYELTLDEGEPRIRRLAAHWEVAPMFAQVGGISPAKLRVGATMGARMLRLQGVGGSLAFGRAVRSVGEPGKRAVRELVASAQRGDGAALELLGGTPVQDLRKLIAAGDTVTATGTVDGAHAVLFACLDRRTLKVISADVYR</sequence>